<dbReference type="AlphaFoldDB" id="A0A0A9CND9"/>
<dbReference type="Gene3D" id="3.40.50.300">
    <property type="entry name" value="P-loop containing nucleotide triphosphate hydrolases"/>
    <property type="match status" value="1"/>
</dbReference>
<evidence type="ECO:0000256" key="1">
    <source>
        <dbReference type="ARBA" id="ARBA00022741"/>
    </source>
</evidence>
<dbReference type="EMBL" id="GBRH01220814">
    <property type="protein sequence ID" value="JAD77081.1"/>
    <property type="molecule type" value="Transcribed_RNA"/>
</dbReference>
<dbReference type="PANTHER" id="PTHR45644">
    <property type="entry name" value="AAA ATPASE, PUTATIVE (AFU_ORTHOLOGUE AFUA_2G12920)-RELATED-RELATED"/>
    <property type="match status" value="1"/>
</dbReference>
<feature type="domain" description="DUF7751" evidence="3">
    <location>
        <begin position="2"/>
        <end position="40"/>
    </location>
</feature>
<dbReference type="InterPro" id="IPR027417">
    <property type="entry name" value="P-loop_NTPase"/>
</dbReference>
<organism evidence="4">
    <name type="scientific">Arundo donax</name>
    <name type="common">Giant reed</name>
    <name type="synonym">Donax arundinaceus</name>
    <dbReference type="NCBI Taxonomy" id="35708"/>
    <lineage>
        <taxon>Eukaryota</taxon>
        <taxon>Viridiplantae</taxon>
        <taxon>Streptophyta</taxon>
        <taxon>Embryophyta</taxon>
        <taxon>Tracheophyta</taxon>
        <taxon>Spermatophyta</taxon>
        <taxon>Magnoliopsida</taxon>
        <taxon>Liliopsida</taxon>
        <taxon>Poales</taxon>
        <taxon>Poaceae</taxon>
        <taxon>PACMAD clade</taxon>
        <taxon>Arundinoideae</taxon>
        <taxon>Arundineae</taxon>
        <taxon>Arundo</taxon>
    </lineage>
</organism>
<proteinExistence type="predicted"/>
<evidence type="ECO:0000313" key="4">
    <source>
        <dbReference type="EMBL" id="JAD77081.1"/>
    </source>
</evidence>
<sequence length="117" mass="12812">MDMIVGHALAHHLRNNPSLPKDGKMVLPIGSLKYGSSVVQNTHNGKKSSKNALKALVTENEFEENLLSDVIPPKDIGVTFEDIGALGNVKDTLKELVMVPLQRPELFSKGNLRKVLD</sequence>
<dbReference type="GO" id="GO:0005741">
    <property type="term" value="C:mitochondrial outer membrane"/>
    <property type="evidence" value="ECO:0007669"/>
    <property type="project" value="TreeGrafter"/>
</dbReference>
<evidence type="ECO:0000256" key="2">
    <source>
        <dbReference type="ARBA" id="ARBA00022840"/>
    </source>
</evidence>
<dbReference type="GO" id="GO:0005524">
    <property type="term" value="F:ATP binding"/>
    <property type="evidence" value="ECO:0007669"/>
    <property type="project" value="UniProtKB-KW"/>
</dbReference>
<dbReference type="Pfam" id="PF24933">
    <property type="entry name" value="DUF7751"/>
    <property type="match status" value="1"/>
</dbReference>
<accession>A0A0A9CND9</accession>
<dbReference type="PANTHER" id="PTHR45644:SF73">
    <property type="entry name" value="AAA-TYPE ATPASE FAMILY PROTEIN"/>
    <property type="match status" value="1"/>
</dbReference>
<protein>
    <recommendedName>
        <fullName evidence="3">DUF7751 domain-containing protein</fullName>
    </recommendedName>
</protein>
<keyword evidence="1" id="KW-0547">Nucleotide-binding</keyword>
<dbReference type="InterPro" id="IPR056653">
    <property type="entry name" value="DUF7751"/>
</dbReference>
<keyword evidence="2" id="KW-0067">ATP-binding</keyword>
<reference evidence="4" key="1">
    <citation type="submission" date="2014-09" db="EMBL/GenBank/DDBJ databases">
        <authorList>
            <person name="Magalhaes I.L.F."/>
            <person name="Oliveira U."/>
            <person name="Santos F.R."/>
            <person name="Vidigal T.H.D.A."/>
            <person name="Brescovit A.D."/>
            <person name="Santos A.J."/>
        </authorList>
    </citation>
    <scope>NUCLEOTIDE SEQUENCE</scope>
    <source>
        <tissue evidence="4">Shoot tissue taken approximately 20 cm above the soil surface</tissue>
    </source>
</reference>
<dbReference type="InterPro" id="IPR051701">
    <property type="entry name" value="Mito_OM_Translocase_MSP1"/>
</dbReference>
<evidence type="ECO:0000259" key="3">
    <source>
        <dbReference type="Pfam" id="PF24933"/>
    </source>
</evidence>
<reference evidence="4" key="2">
    <citation type="journal article" date="2015" name="Data Brief">
        <title>Shoot transcriptome of the giant reed, Arundo donax.</title>
        <authorList>
            <person name="Barrero R.A."/>
            <person name="Guerrero F.D."/>
            <person name="Moolhuijzen P."/>
            <person name="Goolsby J.A."/>
            <person name="Tidwell J."/>
            <person name="Bellgard S.E."/>
            <person name="Bellgard M.I."/>
        </authorList>
    </citation>
    <scope>NUCLEOTIDE SEQUENCE</scope>
    <source>
        <tissue evidence="4">Shoot tissue taken approximately 20 cm above the soil surface</tissue>
    </source>
</reference>
<name>A0A0A9CND9_ARUDO</name>